<keyword evidence="1" id="KW-0732">Signal</keyword>
<evidence type="ECO:0000313" key="3">
    <source>
        <dbReference type="Proteomes" id="UP000293925"/>
    </source>
</evidence>
<gene>
    <name evidence="2" type="ORF">EZ456_03120</name>
</gene>
<dbReference type="EMBL" id="SJSO01000002">
    <property type="protein sequence ID" value="TCD29165.1"/>
    <property type="molecule type" value="Genomic_DNA"/>
</dbReference>
<dbReference type="Proteomes" id="UP000293925">
    <property type="component" value="Unassembled WGS sequence"/>
</dbReference>
<dbReference type="GO" id="GO:0016788">
    <property type="term" value="F:hydrolase activity, acting on ester bonds"/>
    <property type="evidence" value="ECO:0007669"/>
    <property type="project" value="UniProtKB-ARBA"/>
</dbReference>
<protein>
    <submittedName>
        <fullName evidence="2">G-D-S-L family lipolytic protein</fullName>
    </submittedName>
</protein>
<organism evidence="2 3">
    <name type="scientific">Pedobacter psychrodurus</name>
    <dbReference type="NCBI Taxonomy" id="2530456"/>
    <lineage>
        <taxon>Bacteria</taxon>
        <taxon>Pseudomonadati</taxon>
        <taxon>Bacteroidota</taxon>
        <taxon>Sphingobacteriia</taxon>
        <taxon>Sphingobacteriales</taxon>
        <taxon>Sphingobacteriaceae</taxon>
        <taxon>Pedobacter</taxon>
    </lineage>
</organism>
<sequence length="433" mass="46006">MKRYILNSFVAAIILFAAACKPEIETPAGSTAGQANFSKYIAVGNSLTSGFADGGLYLEGQKAAYPNLMAAKMATVGGGAFTSPFFSEEHLNGSGYISLTALVNGTPTLTPVIDKLGIRDAAKHLDKYSGEIQNLGIPGMRVDLAFDPTFTFSAANPYFERLLTDAQVGKTNYFQFIQGRNHTFFSLWLGNNDVLGYALNGAVTVPTDPTTALTDKVTFSSLYANFLNVLTAGGQKGIVGTIPDVTAVPYFNTVTVAALLNAAKAINPAAAAVYIQTGTGTIRPATAEDLIRLPFQSEGLFGKPNTAGIPYGLHPLNPIENKWVLDKDEVIKVKDYVNSYNSSIKSLATSKGLAVADTYTYFNQVKTGINIQSVGINAAFITGGAFSLDGIHLTPRGNAVIANVFIDAINAKYGSTIPTVDITQYRGVKFPDK</sequence>
<dbReference type="SUPFAM" id="SSF52266">
    <property type="entry name" value="SGNH hydrolase"/>
    <property type="match status" value="1"/>
</dbReference>
<feature type="signal peptide" evidence="1">
    <location>
        <begin position="1"/>
        <end position="19"/>
    </location>
</feature>
<dbReference type="PROSITE" id="PS51257">
    <property type="entry name" value="PROKAR_LIPOPROTEIN"/>
    <property type="match status" value="1"/>
</dbReference>
<reference evidence="2 3" key="1">
    <citation type="submission" date="2019-02" db="EMBL/GenBank/DDBJ databases">
        <title>Pedobacter sp. RP-3-21 sp. nov., isolated from Arctic soil.</title>
        <authorList>
            <person name="Dahal R.H."/>
        </authorList>
    </citation>
    <scope>NUCLEOTIDE SEQUENCE [LARGE SCALE GENOMIC DNA]</scope>
    <source>
        <strain evidence="2 3">RP-3-21</strain>
    </source>
</reference>
<keyword evidence="3" id="KW-1185">Reference proteome</keyword>
<feature type="chain" id="PRO_5020764162" evidence="1">
    <location>
        <begin position="20"/>
        <end position="433"/>
    </location>
</feature>
<name>A0A4R0QAP9_9SPHI</name>
<dbReference type="Gene3D" id="3.40.50.1110">
    <property type="entry name" value="SGNH hydrolase"/>
    <property type="match status" value="1"/>
</dbReference>
<comment type="caution">
    <text evidence="2">The sequence shown here is derived from an EMBL/GenBank/DDBJ whole genome shotgun (WGS) entry which is preliminary data.</text>
</comment>
<proteinExistence type="predicted"/>
<evidence type="ECO:0000256" key="1">
    <source>
        <dbReference type="SAM" id="SignalP"/>
    </source>
</evidence>
<dbReference type="InterPro" id="IPR036514">
    <property type="entry name" value="SGNH_hydro_sf"/>
</dbReference>
<accession>A0A4R0QAP9</accession>
<dbReference type="RefSeq" id="WP_131527208.1">
    <property type="nucleotide sequence ID" value="NZ_SJSO01000002.1"/>
</dbReference>
<evidence type="ECO:0000313" key="2">
    <source>
        <dbReference type="EMBL" id="TCD29165.1"/>
    </source>
</evidence>
<dbReference type="AlphaFoldDB" id="A0A4R0QAP9"/>
<dbReference type="OrthoDB" id="9764164at2"/>